<dbReference type="InterPro" id="IPR036614">
    <property type="entry name" value="RusA-like_sf"/>
</dbReference>
<dbReference type="EMBL" id="MT143053">
    <property type="protein sequence ID" value="QJA92277.1"/>
    <property type="molecule type" value="Genomic_DNA"/>
</dbReference>
<gene>
    <name evidence="1" type="ORF">MM415B04758_0007</name>
</gene>
<sequence length="150" mass="16399">MDSIIIDVRGEPVGKAAKVGTGKHTHLPKKTRNWMDTVSSQAQLVAPPIPLDCPIRVEIVARFSIPKSASKWWKEAALAGVIRPTKKPDYDNIEKGIGDALSGVIWRDDALVVSGRCEKVYSETPGVRITITPLSEPLSAADWAWTRGDK</sequence>
<protein>
    <submittedName>
        <fullName evidence="1">Putative endodeoxyribonuclease</fullName>
    </submittedName>
</protein>
<dbReference type="InterPro" id="IPR008822">
    <property type="entry name" value="Endonuclease_RusA-like"/>
</dbReference>
<organism evidence="1">
    <name type="scientific">viral metagenome</name>
    <dbReference type="NCBI Taxonomy" id="1070528"/>
    <lineage>
        <taxon>unclassified sequences</taxon>
        <taxon>metagenomes</taxon>
        <taxon>organismal metagenomes</taxon>
    </lineage>
</organism>
<dbReference type="GO" id="GO:0006281">
    <property type="term" value="P:DNA repair"/>
    <property type="evidence" value="ECO:0007669"/>
    <property type="project" value="InterPro"/>
</dbReference>
<evidence type="ECO:0000313" key="1">
    <source>
        <dbReference type="EMBL" id="QJA92277.1"/>
    </source>
</evidence>
<reference evidence="1" key="1">
    <citation type="submission" date="2020-03" db="EMBL/GenBank/DDBJ databases">
        <title>The deep terrestrial virosphere.</title>
        <authorList>
            <person name="Holmfeldt K."/>
            <person name="Nilsson E."/>
            <person name="Simone D."/>
            <person name="Lopez-Fernandez M."/>
            <person name="Wu X."/>
            <person name="de Brujin I."/>
            <person name="Lundin D."/>
            <person name="Andersson A."/>
            <person name="Bertilsson S."/>
            <person name="Dopson M."/>
        </authorList>
    </citation>
    <scope>NUCLEOTIDE SEQUENCE</scope>
    <source>
        <strain evidence="1">MM415B04758</strain>
    </source>
</reference>
<dbReference type="Pfam" id="PF05866">
    <property type="entry name" value="RusA"/>
    <property type="match status" value="1"/>
</dbReference>
<dbReference type="GO" id="GO:0000287">
    <property type="term" value="F:magnesium ion binding"/>
    <property type="evidence" value="ECO:0007669"/>
    <property type="project" value="InterPro"/>
</dbReference>
<dbReference type="AlphaFoldDB" id="A0A6M3LAW8"/>
<accession>A0A6M3LAW8</accession>
<dbReference type="SUPFAM" id="SSF103084">
    <property type="entry name" value="Holliday junction resolvase RusA"/>
    <property type="match status" value="1"/>
</dbReference>
<dbReference type="Gene3D" id="3.30.1330.70">
    <property type="entry name" value="Holliday junction resolvase RusA"/>
    <property type="match status" value="1"/>
</dbReference>
<proteinExistence type="predicted"/>
<dbReference type="GO" id="GO:0006310">
    <property type="term" value="P:DNA recombination"/>
    <property type="evidence" value="ECO:0007669"/>
    <property type="project" value="InterPro"/>
</dbReference>
<name>A0A6M3LAW8_9ZZZZ</name>